<keyword evidence="4" id="KW-0574">Periplasm</keyword>
<dbReference type="SUPFAM" id="SSF55166">
    <property type="entry name" value="Hedgehog/DD-peptidase"/>
    <property type="match status" value="1"/>
</dbReference>
<dbReference type="EMBL" id="JAPDOD010000091">
    <property type="protein sequence ID" value="MDA0167173.1"/>
    <property type="molecule type" value="Genomic_DNA"/>
</dbReference>
<reference evidence="10" key="1">
    <citation type="submission" date="2022-10" db="EMBL/GenBank/DDBJ databases">
        <title>The WGS of Solirubrobacter ginsenosidimutans DSM 21036.</title>
        <authorList>
            <person name="Jiang Z."/>
        </authorList>
    </citation>
    <scope>NUCLEOTIDE SEQUENCE</scope>
    <source>
        <strain evidence="10">DSM 21036</strain>
    </source>
</reference>
<accession>A0A9X3SBP2</accession>
<keyword evidence="5" id="KW-0378">Hydrolase</keyword>
<dbReference type="GO" id="GO:0030288">
    <property type="term" value="C:outer membrane-bounded periplasmic space"/>
    <property type="evidence" value="ECO:0007669"/>
    <property type="project" value="InterPro"/>
</dbReference>
<feature type="signal peptide" evidence="9">
    <location>
        <begin position="1"/>
        <end position="20"/>
    </location>
</feature>
<sequence length="245" mass="27131">MRYVVLALAALLVVVAVAFAQAPPEPSQTAPEPTTTPNIPPPDDTPVATDTATPTETPVDPGTPPDFAAVNWHHSKALGRPFLRGRLADGTQLPELGEDFFTWDPVYNRIPNRAWRRWGTDRLIRTVLTVIHAYRTERDSAQRVGIMDLSRPHGGKFGKNYGGLGHASHQNGLDADILYPRKDGTEARALKPREVDRELAQDLVDRFVKAGAVKVFVGPHLHLKGPKNVVVPLIYHDDHLHVRIR</sequence>
<protein>
    <submittedName>
        <fullName evidence="10">Penicillin-insensitive murein endopeptidase</fullName>
    </submittedName>
</protein>
<proteinExistence type="predicted"/>
<dbReference type="GO" id="GO:0006508">
    <property type="term" value="P:proteolysis"/>
    <property type="evidence" value="ECO:0007669"/>
    <property type="project" value="UniProtKB-KW"/>
</dbReference>
<keyword evidence="6" id="KW-0862">Zinc</keyword>
<feature type="compositionally biased region" description="Low complexity" evidence="8">
    <location>
        <begin position="45"/>
        <end position="60"/>
    </location>
</feature>
<feature type="chain" id="PRO_5040919957" evidence="9">
    <location>
        <begin position="21"/>
        <end position="245"/>
    </location>
</feature>
<evidence type="ECO:0000256" key="1">
    <source>
        <dbReference type="ARBA" id="ARBA00022670"/>
    </source>
</evidence>
<evidence type="ECO:0000256" key="3">
    <source>
        <dbReference type="ARBA" id="ARBA00022729"/>
    </source>
</evidence>
<evidence type="ECO:0000256" key="4">
    <source>
        <dbReference type="ARBA" id="ARBA00022764"/>
    </source>
</evidence>
<keyword evidence="7" id="KW-0482">Metalloprotease</keyword>
<gene>
    <name evidence="10" type="ORF">OM076_43335</name>
</gene>
<evidence type="ECO:0000256" key="8">
    <source>
        <dbReference type="SAM" id="MobiDB-lite"/>
    </source>
</evidence>
<organism evidence="10 11">
    <name type="scientific">Solirubrobacter ginsenosidimutans</name>
    <dbReference type="NCBI Taxonomy" id="490573"/>
    <lineage>
        <taxon>Bacteria</taxon>
        <taxon>Bacillati</taxon>
        <taxon>Actinomycetota</taxon>
        <taxon>Thermoleophilia</taxon>
        <taxon>Solirubrobacterales</taxon>
        <taxon>Solirubrobacteraceae</taxon>
        <taxon>Solirubrobacter</taxon>
    </lineage>
</organism>
<name>A0A9X3SBP2_9ACTN</name>
<dbReference type="GO" id="GO:0046872">
    <property type="term" value="F:metal ion binding"/>
    <property type="evidence" value="ECO:0007669"/>
    <property type="project" value="UniProtKB-KW"/>
</dbReference>
<evidence type="ECO:0000256" key="6">
    <source>
        <dbReference type="ARBA" id="ARBA00022833"/>
    </source>
</evidence>
<dbReference type="RefSeq" id="WP_270046423.1">
    <property type="nucleotide sequence ID" value="NZ_JAPDOD010000091.1"/>
</dbReference>
<comment type="caution">
    <text evidence="10">The sequence shown here is derived from an EMBL/GenBank/DDBJ whole genome shotgun (WGS) entry which is preliminary data.</text>
</comment>
<evidence type="ECO:0000256" key="2">
    <source>
        <dbReference type="ARBA" id="ARBA00022723"/>
    </source>
</evidence>
<dbReference type="AlphaFoldDB" id="A0A9X3SBP2"/>
<keyword evidence="2" id="KW-0479">Metal-binding</keyword>
<dbReference type="GO" id="GO:0004252">
    <property type="term" value="F:serine-type endopeptidase activity"/>
    <property type="evidence" value="ECO:0007669"/>
    <property type="project" value="InterPro"/>
</dbReference>
<dbReference type="Pfam" id="PF03411">
    <property type="entry name" value="Peptidase_M74"/>
    <property type="match status" value="1"/>
</dbReference>
<dbReference type="Proteomes" id="UP001149140">
    <property type="component" value="Unassembled WGS sequence"/>
</dbReference>
<dbReference type="GO" id="GO:0008237">
    <property type="term" value="F:metallopeptidase activity"/>
    <property type="evidence" value="ECO:0007669"/>
    <property type="project" value="UniProtKB-KW"/>
</dbReference>
<evidence type="ECO:0000256" key="7">
    <source>
        <dbReference type="ARBA" id="ARBA00023049"/>
    </source>
</evidence>
<evidence type="ECO:0000256" key="9">
    <source>
        <dbReference type="SAM" id="SignalP"/>
    </source>
</evidence>
<dbReference type="InterPro" id="IPR009045">
    <property type="entry name" value="Zn_M74/Hedgehog-like"/>
</dbReference>
<dbReference type="InterPro" id="IPR005073">
    <property type="entry name" value="Peptidase_M74"/>
</dbReference>
<evidence type="ECO:0000256" key="5">
    <source>
        <dbReference type="ARBA" id="ARBA00022801"/>
    </source>
</evidence>
<evidence type="ECO:0000313" key="11">
    <source>
        <dbReference type="Proteomes" id="UP001149140"/>
    </source>
</evidence>
<evidence type="ECO:0000313" key="10">
    <source>
        <dbReference type="EMBL" id="MDA0167173.1"/>
    </source>
</evidence>
<keyword evidence="1" id="KW-0645">Protease</keyword>
<dbReference type="Gene3D" id="3.30.1380.10">
    <property type="match status" value="1"/>
</dbReference>
<keyword evidence="3 9" id="KW-0732">Signal</keyword>
<keyword evidence="11" id="KW-1185">Reference proteome</keyword>
<feature type="region of interest" description="Disordered" evidence="8">
    <location>
        <begin position="23"/>
        <end position="66"/>
    </location>
</feature>